<feature type="signal peptide" evidence="1">
    <location>
        <begin position="1"/>
        <end position="23"/>
    </location>
</feature>
<organism evidence="2 3">
    <name type="scientific">Rhynchophorus ferrugineus</name>
    <name type="common">Red palm weevil</name>
    <name type="synonym">Curculio ferrugineus</name>
    <dbReference type="NCBI Taxonomy" id="354439"/>
    <lineage>
        <taxon>Eukaryota</taxon>
        <taxon>Metazoa</taxon>
        <taxon>Ecdysozoa</taxon>
        <taxon>Arthropoda</taxon>
        <taxon>Hexapoda</taxon>
        <taxon>Insecta</taxon>
        <taxon>Pterygota</taxon>
        <taxon>Neoptera</taxon>
        <taxon>Endopterygota</taxon>
        <taxon>Coleoptera</taxon>
        <taxon>Polyphaga</taxon>
        <taxon>Cucujiformia</taxon>
        <taxon>Curculionidae</taxon>
        <taxon>Dryophthorinae</taxon>
        <taxon>Rhynchophorus</taxon>
    </lineage>
</organism>
<sequence>MKIFYAFTLLMMVVAAMFQYSTAMPQPQPDNIFKEIESAGRRVRDRLAENKQLIQDYVSIASQLGLLKNNNNN</sequence>
<name>A0A834MFT1_RHYFE</name>
<dbReference type="EMBL" id="JAACXV010000404">
    <property type="protein sequence ID" value="KAF7278235.1"/>
    <property type="molecule type" value="Genomic_DNA"/>
</dbReference>
<evidence type="ECO:0000313" key="2">
    <source>
        <dbReference type="EMBL" id="KAF7278235.1"/>
    </source>
</evidence>
<evidence type="ECO:0000313" key="3">
    <source>
        <dbReference type="Proteomes" id="UP000625711"/>
    </source>
</evidence>
<dbReference type="AlphaFoldDB" id="A0A834MFT1"/>
<keyword evidence="1" id="KW-0732">Signal</keyword>
<accession>A0A834MFT1</accession>
<gene>
    <name evidence="2" type="ORF">GWI33_008592</name>
</gene>
<reference evidence="2" key="1">
    <citation type="submission" date="2020-08" db="EMBL/GenBank/DDBJ databases">
        <title>Genome sequencing and assembly of the red palm weevil Rhynchophorus ferrugineus.</title>
        <authorList>
            <person name="Dias G.B."/>
            <person name="Bergman C.M."/>
            <person name="Manee M."/>
        </authorList>
    </citation>
    <scope>NUCLEOTIDE SEQUENCE</scope>
    <source>
        <strain evidence="2">AA-2017</strain>
        <tissue evidence="2">Whole larva</tissue>
    </source>
</reference>
<proteinExistence type="predicted"/>
<protein>
    <submittedName>
        <fullName evidence="2">Uncharacterized protein</fullName>
    </submittedName>
</protein>
<dbReference type="Proteomes" id="UP000625711">
    <property type="component" value="Unassembled WGS sequence"/>
</dbReference>
<comment type="caution">
    <text evidence="2">The sequence shown here is derived from an EMBL/GenBank/DDBJ whole genome shotgun (WGS) entry which is preliminary data.</text>
</comment>
<evidence type="ECO:0000256" key="1">
    <source>
        <dbReference type="SAM" id="SignalP"/>
    </source>
</evidence>
<feature type="chain" id="PRO_5032314643" evidence="1">
    <location>
        <begin position="24"/>
        <end position="73"/>
    </location>
</feature>
<keyword evidence="3" id="KW-1185">Reference proteome</keyword>